<organism evidence="2 3">
    <name type="scientific">Dendrothele bispora (strain CBS 962.96)</name>
    <dbReference type="NCBI Taxonomy" id="1314807"/>
    <lineage>
        <taxon>Eukaryota</taxon>
        <taxon>Fungi</taxon>
        <taxon>Dikarya</taxon>
        <taxon>Basidiomycota</taxon>
        <taxon>Agaricomycotina</taxon>
        <taxon>Agaricomycetes</taxon>
        <taxon>Agaricomycetidae</taxon>
        <taxon>Agaricales</taxon>
        <taxon>Agaricales incertae sedis</taxon>
        <taxon>Dendrothele</taxon>
    </lineage>
</organism>
<dbReference type="InterPro" id="IPR036865">
    <property type="entry name" value="CRAL-TRIO_dom_sf"/>
</dbReference>
<keyword evidence="3" id="KW-1185">Reference proteome</keyword>
<accession>A0A4V4HH68</accession>
<dbReference type="OrthoDB" id="2500493at2759"/>
<feature type="compositionally biased region" description="Polar residues" evidence="1">
    <location>
        <begin position="9"/>
        <end position="20"/>
    </location>
</feature>
<dbReference type="Proteomes" id="UP000297245">
    <property type="component" value="Unassembled WGS sequence"/>
</dbReference>
<reference evidence="2 3" key="1">
    <citation type="journal article" date="2019" name="Nat. Ecol. Evol.">
        <title>Megaphylogeny resolves global patterns of mushroom evolution.</title>
        <authorList>
            <person name="Varga T."/>
            <person name="Krizsan K."/>
            <person name="Foldi C."/>
            <person name="Dima B."/>
            <person name="Sanchez-Garcia M."/>
            <person name="Sanchez-Ramirez S."/>
            <person name="Szollosi G.J."/>
            <person name="Szarkandi J.G."/>
            <person name="Papp V."/>
            <person name="Albert L."/>
            <person name="Andreopoulos W."/>
            <person name="Angelini C."/>
            <person name="Antonin V."/>
            <person name="Barry K.W."/>
            <person name="Bougher N.L."/>
            <person name="Buchanan P."/>
            <person name="Buyck B."/>
            <person name="Bense V."/>
            <person name="Catcheside P."/>
            <person name="Chovatia M."/>
            <person name="Cooper J."/>
            <person name="Damon W."/>
            <person name="Desjardin D."/>
            <person name="Finy P."/>
            <person name="Geml J."/>
            <person name="Haridas S."/>
            <person name="Hughes K."/>
            <person name="Justo A."/>
            <person name="Karasinski D."/>
            <person name="Kautmanova I."/>
            <person name="Kiss B."/>
            <person name="Kocsube S."/>
            <person name="Kotiranta H."/>
            <person name="LaButti K.M."/>
            <person name="Lechner B.E."/>
            <person name="Liimatainen K."/>
            <person name="Lipzen A."/>
            <person name="Lukacs Z."/>
            <person name="Mihaltcheva S."/>
            <person name="Morgado L.N."/>
            <person name="Niskanen T."/>
            <person name="Noordeloos M.E."/>
            <person name="Ohm R.A."/>
            <person name="Ortiz-Santana B."/>
            <person name="Ovrebo C."/>
            <person name="Racz N."/>
            <person name="Riley R."/>
            <person name="Savchenko A."/>
            <person name="Shiryaev A."/>
            <person name="Soop K."/>
            <person name="Spirin V."/>
            <person name="Szebenyi C."/>
            <person name="Tomsovsky M."/>
            <person name="Tulloss R.E."/>
            <person name="Uehling J."/>
            <person name="Grigoriev I.V."/>
            <person name="Vagvolgyi C."/>
            <person name="Papp T."/>
            <person name="Martin F.M."/>
            <person name="Miettinen O."/>
            <person name="Hibbett D.S."/>
            <person name="Nagy L.G."/>
        </authorList>
    </citation>
    <scope>NUCLEOTIDE SEQUENCE [LARGE SCALE GENOMIC DNA]</scope>
    <source>
        <strain evidence="2 3">CBS 962.96</strain>
    </source>
</reference>
<evidence type="ECO:0000313" key="3">
    <source>
        <dbReference type="Proteomes" id="UP000297245"/>
    </source>
</evidence>
<name>A0A4V4HH68_DENBC</name>
<dbReference type="AlphaFoldDB" id="A0A4V4HH68"/>
<dbReference type="Gene3D" id="3.40.525.10">
    <property type="entry name" value="CRAL-TRIO lipid binding domain"/>
    <property type="match status" value="1"/>
</dbReference>
<evidence type="ECO:0000313" key="2">
    <source>
        <dbReference type="EMBL" id="THV01576.1"/>
    </source>
</evidence>
<feature type="region of interest" description="Disordered" evidence="1">
    <location>
        <begin position="1"/>
        <end position="20"/>
    </location>
</feature>
<protein>
    <submittedName>
        <fullName evidence="2">Uncharacterized protein</fullName>
    </submittedName>
</protein>
<evidence type="ECO:0000256" key="1">
    <source>
        <dbReference type="SAM" id="MobiDB-lite"/>
    </source>
</evidence>
<proteinExistence type="predicted"/>
<dbReference type="EMBL" id="ML179087">
    <property type="protein sequence ID" value="THV01576.1"/>
    <property type="molecule type" value="Genomic_DNA"/>
</dbReference>
<sequence>MELSLEGISKSQSQVPQEPETTVHRSLVVLFQDALFPGAIISPKFFRKLTYIDTLSELTYHVSLTQIDIPPAVYQENLKHGSRITLPDMHSSTWSHVITVVVFISVRKGKRMDG</sequence>
<gene>
    <name evidence="2" type="ORF">K435DRAFT_853590</name>
</gene>